<dbReference type="SUPFAM" id="SSF52980">
    <property type="entry name" value="Restriction endonuclease-like"/>
    <property type="match status" value="1"/>
</dbReference>
<organism evidence="2 3">
    <name type="scientific">Marinoscillum furvescens DSM 4134</name>
    <dbReference type="NCBI Taxonomy" id="1122208"/>
    <lineage>
        <taxon>Bacteria</taxon>
        <taxon>Pseudomonadati</taxon>
        <taxon>Bacteroidota</taxon>
        <taxon>Cytophagia</taxon>
        <taxon>Cytophagales</taxon>
        <taxon>Reichenbachiellaceae</taxon>
        <taxon>Marinoscillum</taxon>
    </lineage>
</organism>
<dbReference type="Proteomes" id="UP000256779">
    <property type="component" value="Unassembled WGS sequence"/>
</dbReference>
<accession>A0A3D9KZ09</accession>
<name>A0A3D9KZ09_MARFU</name>
<dbReference type="Pfam" id="PF12705">
    <property type="entry name" value="PDDEXK_1"/>
    <property type="match status" value="1"/>
</dbReference>
<sequence length="967" mass="113450">MDRSENTVDSFIAELADQILSEHDGRLQDVTVVFPNRRAGLFFRKALAQQITKPLWMPEVISMEDFVTRLSPLQKIEKLEAIFALFEVYKIHQKREESFDQFFFWGEMILRDFEEIDQYLVNTEQLFTSIKTQKELDEEFYFLDEEDKAIIQKFWATFLPKTTKSQEAFLETWKLLKPIYDDFQAALIARGEAYGGLIYREVARELPSLEVSKKPLYFAGFNALTFAEEKIIKHFVFETNAKVIWDVDRYYFDNEKQEAGFFLREYAKEQTLQRTFPEELPYRLKSPKEFKATGVSLEVGQTKALAEELEKLAHEPGFEPEKTVIVLPMEHMLFPTLHAIPDSIDRINITMGYPLKDTPVFSLLESVLMLQHMRRESIVNGVSFYYKPLVELLEHPLVFAMEEKAIQSLIAEIKKRNLITLYADDLNLEHPIFKHIFHKPDDAFEYLLGLLKQLYDYWKDQEHDLEQEFISRFYEHIAQLKKMMGDRAEELSYDFLIKLFRRLARTLKIPFTGEPLGGLQIMGILETRNLDFENVFVLNMNEDSWPAAPRSGSFIPYNIRKAFDLPVHDHHDAIYAYLFYRLLQRAKRVHFYYNTVSEFNVNGEISRLVQQLEVESDYTLEKRILASPIKTVPPKAITIEKTPAVLDGLERYLEGYQGRKGASPSSFTPSAINTYLDCRLKFYFKYVARLYEPDAVQEEMDPMVFGNILHDTMELLYKQFKERNKTDIVQPQDMFWIKEGVDGAMNQAFVKHYGISKKKEKKFKLEGRSLIAADVLKKFIYKILDYDRAYAPFKILGLEATSRDGYSLSVPISPGGREVAVRIRGIIDRIDLKQGKVRVIDYKTGRDEKNFKSVESLVDRNDKRRAKAAFQVFFYSHLFEKNFSKEPYETIEPGLFNSRDLFSDDFEWKLYDKSHKTNVGEFRRYQPDFETVLVELLIEMYAPEVPFDQTEDTKKCGYCTYKDICGR</sequence>
<keyword evidence="3" id="KW-1185">Reference proteome</keyword>
<comment type="caution">
    <text evidence="2">The sequence shown here is derived from an EMBL/GenBank/DDBJ whole genome shotgun (WGS) entry which is preliminary data.</text>
</comment>
<protein>
    <submittedName>
        <fullName evidence="2">PD-(D/E)XK nuclease superfamily protein</fullName>
    </submittedName>
</protein>
<dbReference type="InterPro" id="IPR027417">
    <property type="entry name" value="P-loop_NTPase"/>
</dbReference>
<dbReference type="EMBL" id="QREG01000026">
    <property type="protein sequence ID" value="RED93206.1"/>
    <property type="molecule type" value="Genomic_DNA"/>
</dbReference>
<proteinExistence type="predicted"/>
<feature type="domain" description="PD-(D/E)XK endonuclease-like" evidence="1">
    <location>
        <begin position="667"/>
        <end position="965"/>
    </location>
</feature>
<evidence type="ECO:0000259" key="1">
    <source>
        <dbReference type="Pfam" id="PF12705"/>
    </source>
</evidence>
<dbReference type="InterPro" id="IPR011335">
    <property type="entry name" value="Restrct_endonuc-II-like"/>
</dbReference>
<evidence type="ECO:0000313" key="2">
    <source>
        <dbReference type="EMBL" id="RED93206.1"/>
    </source>
</evidence>
<gene>
    <name evidence="2" type="ORF">C7460_12645</name>
</gene>
<dbReference type="InterPro" id="IPR011604">
    <property type="entry name" value="PDDEXK-like_dom_sf"/>
</dbReference>
<dbReference type="AlphaFoldDB" id="A0A3D9KZ09"/>
<dbReference type="SUPFAM" id="SSF52540">
    <property type="entry name" value="P-loop containing nucleoside triphosphate hydrolases"/>
    <property type="match status" value="1"/>
</dbReference>
<dbReference type="RefSeq" id="WP_115870003.1">
    <property type="nucleotide sequence ID" value="NZ_QREG01000026.1"/>
</dbReference>
<dbReference type="InterPro" id="IPR038726">
    <property type="entry name" value="PDDEXK_AddAB-type"/>
</dbReference>
<dbReference type="OrthoDB" id="9762792at2"/>
<reference evidence="2 3" key="1">
    <citation type="submission" date="2018-07" db="EMBL/GenBank/DDBJ databases">
        <title>Genomic Encyclopedia of Type Strains, Phase IV (KMG-IV): sequencing the most valuable type-strain genomes for metagenomic binning, comparative biology and taxonomic classification.</title>
        <authorList>
            <person name="Goeker M."/>
        </authorList>
    </citation>
    <scope>NUCLEOTIDE SEQUENCE [LARGE SCALE GENOMIC DNA]</scope>
    <source>
        <strain evidence="2 3">DSM 4134</strain>
    </source>
</reference>
<dbReference type="Gene3D" id="3.90.320.10">
    <property type="match status" value="1"/>
</dbReference>
<evidence type="ECO:0000313" key="3">
    <source>
        <dbReference type="Proteomes" id="UP000256779"/>
    </source>
</evidence>